<dbReference type="PANTHER" id="PTHR10906">
    <property type="entry name" value="SECY/SEC61-ALPHA FAMILY MEMBER"/>
    <property type="match status" value="1"/>
</dbReference>
<evidence type="ECO:0000256" key="6">
    <source>
        <dbReference type="ARBA" id="ARBA00022927"/>
    </source>
</evidence>
<evidence type="ECO:0000256" key="5">
    <source>
        <dbReference type="ARBA" id="ARBA00022824"/>
    </source>
</evidence>
<evidence type="ECO:0000313" key="13">
    <source>
        <dbReference type="EMBL" id="KAG7566924.1"/>
    </source>
</evidence>
<evidence type="ECO:0000259" key="12">
    <source>
        <dbReference type="Pfam" id="PF10559"/>
    </source>
</evidence>
<dbReference type="Pfam" id="PF10559">
    <property type="entry name" value="Plug_translocon"/>
    <property type="match status" value="1"/>
</dbReference>
<dbReference type="Gene3D" id="1.10.3370.10">
    <property type="entry name" value="SecY subunit domain"/>
    <property type="match status" value="1"/>
</dbReference>
<dbReference type="NCBIfam" id="NF006341">
    <property type="entry name" value="PRK08568.1-5"/>
    <property type="match status" value="1"/>
</dbReference>
<dbReference type="SUPFAM" id="SSF103491">
    <property type="entry name" value="Preprotein translocase SecY subunit"/>
    <property type="match status" value="1"/>
</dbReference>
<feature type="transmembrane region" description="Helical" evidence="11">
    <location>
        <begin position="233"/>
        <end position="252"/>
    </location>
</feature>
<dbReference type="InterPro" id="IPR002208">
    <property type="entry name" value="SecY/SEC61-alpha"/>
</dbReference>
<proteinExistence type="inferred from homology"/>
<dbReference type="PIRSF" id="PIRSF004557">
    <property type="entry name" value="SecY"/>
    <property type="match status" value="1"/>
</dbReference>
<evidence type="ECO:0000256" key="2">
    <source>
        <dbReference type="ARBA" id="ARBA00005751"/>
    </source>
</evidence>
<dbReference type="EMBL" id="JABELV010000018">
    <property type="protein sequence ID" value="KAG7566924.1"/>
    <property type="molecule type" value="Genomic_DNA"/>
</dbReference>
<sequence>MGILPEVTPPDRKIPFNHKALWTATTLLIFLVMSQVPLYGIMSSDSSDPLYWMRVILASNRGTLMELGITPVLTSGMIMQLLAGAQLVEVDFSLKEDRVLFSAAQKLFALIIAFGQATVYVLTGLYGPPGSLGAGVVLLLILQLVAAASIVLLLDELLSKGYGLGSGINLFIATNICESIVWKAFSPRTINTGRGPEFEGAVIALFHIMFTWNDKTRGLKEAFYRERLPNIMNLLSTALVFAAIIYLQGFRLEIPVKSAKNRGVRGAYPIKLFYTSNMPIMLESALTSNVFLVSQMLFARFPSNLFVKLLGVWEPMEEASGQLEAVSGLAYYISAPRSITSALLDPLHTVLYILFIVSACAIFSKTWIEVSGSGPREVAKQLKDQQMVIAGHREGSIYKELKRIIPTAAAFGGATLGLLSFTADMMGALGSGTGILMAVTIIYSYWEIGMRETQAPEGASMGDMSEHSWFPCY</sequence>
<comment type="similarity">
    <text evidence="2 10">Belongs to the SecY/SEC61-alpha family.</text>
</comment>
<evidence type="ECO:0000256" key="1">
    <source>
        <dbReference type="ARBA" id="ARBA00004477"/>
    </source>
</evidence>
<feature type="transmembrane region" description="Helical" evidence="11">
    <location>
        <begin position="428"/>
        <end position="446"/>
    </location>
</feature>
<feature type="transmembrane region" description="Helical" evidence="11">
    <location>
        <begin position="272"/>
        <end position="298"/>
    </location>
</feature>
<feature type="transmembrane region" description="Helical" evidence="11">
    <location>
        <begin position="20"/>
        <end position="42"/>
    </location>
</feature>
<keyword evidence="9 11" id="KW-0472">Membrane</keyword>
<keyword evidence="8" id="KW-0811">Translocation</keyword>
<evidence type="ECO:0000256" key="9">
    <source>
        <dbReference type="ARBA" id="ARBA00023136"/>
    </source>
</evidence>
<evidence type="ECO:0000256" key="10">
    <source>
        <dbReference type="RuleBase" id="RU004349"/>
    </source>
</evidence>
<dbReference type="FunFam" id="1.10.3370.10:FF:000002">
    <property type="entry name" value="Transport Sec61 subunit alpha isoform 2"/>
    <property type="match status" value="1"/>
</dbReference>
<evidence type="ECO:0000256" key="4">
    <source>
        <dbReference type="ARBA" id="ARBA00022692"/>
    </source>
</evidence>
<evidence type="ECO:0000256" key="7">
    <source>
        <dbReference type="ARBA" id="ARBA00022989"/>
    </source>
</evidence>
<dbReference type="InterPro" id="IPR030659">
    <property type="entry name" value="SecY_CS"/>
</dbReference>
<reference evidence="13" key="1">
    <citation type="submission" date="2020-04" db="EMBL/GenBank/DDBJ databases">
        <title>Analysis of mating type loci in Filobasidium floriforme.</title>
        <authorList>
            <person name="Nowrousian M."/>
        </authorList>
    </citation>
    <scope>NUCLEOTIDE SEQUENCE</scope>
    <source>
        <strain evidence="13">CBS 6242</strain>
    </source>
</reference>
<feature type="transmembrane region" description="Helical" evidence="11">
    <location>
        <begin position="132"/>
        <end position="154"/>
    </location>
</feature>
<keyword evidence="14" id="KW-1185">Reference proteome</keyword>
<dbReference type="InterPro" id="IPR019561">
    <property type="entry name" value="Translocon_Sec61/SecY_plug_dom"/>
</dbReference>
<keyword evidence="5" id="KW-0256">Endoplasmic reticulum</keyword>
<keyword evidence="3" id="KW-0813">Transport</keyword>
<dbReference type="Pfam" id="PF00344">
    <property type="entry name" value="SecY"/>
    <property type="match status" value="1"/>
</dbReference>
<gene>
    <name evidence="13" type="ORF">FFLO_01303</name>
</gene>
<feature type="transmembrane region" description="Helical" evidence="11">
    <location>
        <begin position="63"/>
        <end position="87"/>
    </location>
</feature>
<feature type="transmembrane region" description="Helical" evidence="11">
    <location>
        <begin position="404"/>
        <end position="422"/>
    </location>
</feature>
<evidence type="ECO:0000256" key="8">
    <source>
        <dbReference type="ARBA" id="ARBA00023010"/>
    </source>
</evidence>
<dbReference type="GO" id="GO:0005789">
    <property type="term" value="C:endoplasmic reticulum membrane"/>
    <property type="evidence" value="ECO:0007669"/>
    <property type="project" value="UniProtKB-SubCell"/>
</dbReference>
<name>A0A8K0NSX6_9TREE</name>
<evidence type="ECO:0000313" key="14">
    <source>
        <dbReference type="Proteomes" id="UP000812966"/>
    </source>
</evidence>
<evidence type="ECO:0000256" key="11">
    <source>
        <dbReference type="SAM" id="Phobius"/>
    </source>
</evidence>
<comment type="caution">
    <text evidence="13">The sequence shown here is derived from an EMBL/GenBank/DDBJ whole genome shotgun (WGS) entry which is preliminary data.</text>
</comment>
<comment type="subcellular location">
    <subcellularLocation>
        <location evidence="1">Endoplasmic reticulum membrane</location>
        <topology evidence="1">Multi-pass membrane protein</topology>
    </subcellularLocation>
</comment>
<keyword evidence="4 11" id="KW-0812">Transmembrane</keyword>
<feature type="domain" description="Translocon Sec61/SecY plug" evidence="12">
    <location>
        <begin position="28"/>
        <end position="62"/>
    </location>
</feature>
<dbReference type="PROSITE" id="PS00755">
    <property type="entry name" value="SECY_1"/>
    <property type="match status" value="1"/>
</dbReference>
<feature type="transmembrane region" description="Helical" evidence="11">
    <location>
        <begin position="107"/>
        <end position="125"/>
    </location>
</feature>
<keyword evidence="6" id="KW-0653">Protein transport</keyword>
<dbReference type="NCBIfam" id="TIGR00967">
    <property type="entry name" value="3a0501s007"/>
    <property type="match status" value="1"/>
</dbReference>
<protein>
    <recommendedName>
        <fullName evidence="12">Translocon Sec61/SecY plug domain-containing protein</fullName>
    </recommendedName>
</protein>
<accession>A0A8K0NSX6</accession>
<dbReference type="AlphaFoldDB" id="A0A8K0NSX6"/>
<organism evidence="13 14">
    <name type="scientific">Filobasidium floriforme</name>
    <dbReference type="NCBI Taxonomy" id="5210"/>
    <lineage>
        <taxon>Eukaryota</taxon>
        <taxon>Fungi</taxon>
        <taxon>Dikarya</taxon>
        <taxon>Basidiomycota</taxon>
        <taxon>Agaricomycotina</taxon>
        <taxon>Tremellomycetes</taxon>
        <taxon>Filobasidiales</taxon>
        <taxon>Filobasidiaceae</taxon>
        <taxon>Filobasidium</taxon>
    </lineage>
</organism>
<dbReference type="InterPro" id="IPR023201">
    <property type="entry name" value="SecY_dom_sf"/>
</dbReference>
<dbReference type="GO" id="GO:0015031">
    <property type="term" value="P:protein transport"/>
    <property type="evidence" value="ECO:0007669"/>
    <property type="project" value="UniProtKB-KW"/>
</dbReference>
<dbReference type="Proteomes" id="UP000812966">
    <property type="component" value="Unassembled WGS sequence"/>
</dbReference>
<evidence type="ECO:0000256" key="3">
    <source>
        <dbReference type="ARBA" id="ARBA00022448"/>
    </source>
</evidence>
<keyword evidence="7 11" id="KW-1133">Transmembrane helix</keyword>